<dbReference type="Proteomes" id="UP000645610">
    <property type="component" value="Unassembled WGS sequence"/>
</dbReference>
<dbReference type="InterPro" id="IPR036291">
    <property type="entry name" value="NAD(P)-bd_dom_sf"/>
</dbReference>
<dbReference type="CDD" id="cd08267">
    <property type="entry name" value="MDR1"/>
    <property type="match status" value="1"/>
</dbReference>
<dbReference type="SUPFAM" id="SSF51735">
    <property type="entry name" value="NAD(P)-binding Rossmann-fold domains"/>
    <property type="match status" value="1"/>
</dbReference>
<dbReference type="InterPro" id="IPR013154">
    <property type="entry name" value="ADH-like_N"/>
</dbReference>
<dbReference type="SUPFAM" id="SSF50129">
    <property type="entry name" value="GroES-like"/>
    <property type="match status" value="1"/>
</dbReference>
<name>A0A931BGC9_9BACT</name>
<dbReference type="PANTHER" id="PTHR44013:SF1">
    <property type="entry name" value="ZINC-TYPE ALCOHOL DEHYDROGENASE-LIKE PROTEIN C16A3.02C"/>
    <property type="match status" value="1"/>
</dbReference>
<dbReference type="Gene3D" id="3.90.180.10">
    <property type="entry name" value="Medium-chain alcohol dehydrogenases, catalytic domain"/>
    <property type="match status" value="1"/>
</dbReference>
<comment type="caution">
    <text evidence="2">The sequence shown here is derived from an EMBL/GenBank/DDBJ whole genome shotgun (WGS) entry which is preliminary data.</text>
</comment>
<keyword evidence="3" id="KW-1185">Reference proteome</keyword>
<evidence type="ECO:0000259" key="1">
    <source>
        <dbReference type="SMART" id="SM00829"/>
    </source>
</evidence>
<dbReference type="SMART" id="SM00829">
    <property type="entry name" value="PKS_ER"/>
    <property type="match status" value="1"/>
</dbReference>
<gene>
    <name evidence="2" type="ORF">I2I01_09145</name>
</gene>
<reference evidence="2 3" key="1">
    <citation type="submission" date="2020-11" db="EMBL/GenBank/DDBJ databases">
        <authorList>
            <person name="Kim M.K."/>
        </authorList>
    </citation>
    <scope>NUCLEOTIDE SEQUENCE [LARGE SCALE GENOMIC DNA]</scope>
    <source>
        <strain evidence="2 3">BT439</strain>
    </source>
</reference>
<accession>A0A931BGC9</accession>
<dbReference type="Pfam" id="PF13602">
    <property type="entry name" value="ADH_zinc_N_2"/>
    <property type="match status" value="1"/>
</dbReference>
<organism evidence="2 3">
    <name type="scientific">Hymenobacter properus</name>
    <dbReference type="NCBI Taxonomy" id="2791026"/>
    <lineage>
        <taxon>Bacteria</taxon>
        <taxon>Pseudomonadati</taxon>
        <taxon>Bacteroidota</taxon>
        <taxon>Cytophagia</taxon>
        <taxon>Cytophagales</taxon>
        <taxon>Hymenobacteraceae</taxon>
        <taxon>Hymenobacter</taxon>
    </lineage>
</organism>
<dbReference type="Gene3D" id="3.40.50.720">
    <property type="entry name" value="NAD(P)-binding Rossmann-like Domain"/>
    <property type="match status" value="1"/>
</dbReference>
<dbReference type="InterPro" id="IPR020843">
    <property type="entry name" value="ER"/>
</dbReference>
<dbReference type="GO" id="GO:0016491">
    <property type="term" value="F:oxidoreductase activity"/>
    <property type="evidence" value="ECO:0007669"/>
    <property type="project" value="InterPro"/>
</dbReference>
<evidence type="ECO:0000313" key="2">
    <source>
        <dbReference type="EMBL" id="MBF9141797.1"/>
    </source>
</evidence>
<proteinExistence type="predicted"/>
<dbReference type="RefSeq" id="WP_196286138.1">
    <property type="nucleotide sequence ID" value="NZ_JADQDP010000002.1"/>
</dbReference>
<feature type="domain" description="Enoyl reductase (ER)" evidence="1">
    <location>
        <begin position="10"/>
        <end position="307"/>
    </location>
</feature>
<dbReference type="PANTHER" id="PTHR44013">
    <property type="entry name" value="ZINC-TYPE ALCOHOL DEHYDROGENASE-LIKE PROTEIN C16A3.02C"/>
    <property type="match status" value="1"/>
</dbReference>
<dbReference type="AlphaFoldDB" id="A0A931BGC9"/>
<sequence>MKKVMYSQYGGPEVLQLVEVPQPVAGPKELLVRVRAVSLNPLDWKLRAGEMKLVAGSKLPKSVGIDFAGTVAGVGATVRAFQPGEEVFGLVDVLKGGALAEYVVVSEQQVARKPAGLSFAQAAALPVVGSSALQVFEQLIKLRPGAELLINGASGGIGMVATQLAKRQGARVTAVVGPAGLAAARQWGADTVLNYREQSVHSLGRRFDAVLDLSGQLPFAQARPLLTPAGVYVHSAPGVREIVGSFWHNLFSKQKYRVLLLKPKAAYLTTLANSNLDVVIGATYPLADFQRAYAEVAKGGIVGKAVFTVD</sequence>
<dbReference type="EMBL" id="JADQDP010000002">
    <property type="protein sequence ID" value="MBF9141797.1"/>
    <property type="molecule type" value="Genomic_DNA"/>
</dbReference>
<evidence type="ECO:0000313" key="3">
    <source>
        <dbReference type="Proteomes" id="UP000645610"/>
    </source>
</evidence>
<dbReference type="InterPro" id="IPR052733">
    <property type="entry name" value="Chloroplast_QOR"/>
</dbReference>
<dbReference type="Pfam" id="PF08240">
    <property type="entry name" value="ADH_N"/>
    <property type="match status" value="1"/>
</dbReference>
<protein>
    <submittedName>
        <fullName evidence="2">NAD(P)-dependent alcohol dehydrogenase</fullName>
    </submittedName>
</protein>
<dbReference type="InterPro" id="IPR011032">
    <property type="entry name" value="GroES-like_sf"/>
</dbReference>